<evidence type="ECO:0000256" key="1">
    <source>
        <dbReference type="SAM" id="Phobius"/>
    </source>
</evidence>
<comment type="caution">
    <text evidence="2">The sequence shown here is derived from an EMBL/GenBank/DDBJ whole genome shotgun (WGS) entry which is preliminary data.</text>
</comment>
<proteinExistence type="predicted"/>
<dbReference type="EMBL" id="BMWH01000004">
    <property type="protein sequence ID" value="GGZ80290.1"/>
    <property type="molecule type" value="Genomic_DNA"/>
</dbReference>
<keyword evidence="3" id="KW-1185">Reference proteome</keyword>
<protein>
    <submittedName>
        <fullName evidence="2">Uncharacterized protein</fullName>
    </submittedName>
</protein>
<sequence length="59" mass="5856">MREAMTTALDVAGLLLVAAGAGAAAFPVMEWAALAVSGAVVLAGSWLASRQTGRKGRGV</sequence>
<name>A0A918QYZ2_9ACTN</name>
<keyword evidence="1" id="KW-1133">Transmembrane helix</keyword>
<reference evidence="2" key="1">
    <citation type="journal article" date="2014" name="Int. J. Syst. Evol. Microbiol.">
        <title>Complete genome sequence of Corynebacterium casei LMG S-19264T (=DSM 44701T), isolated from a smear-ripened cheese.</title>
        <authorList>
            <consortium name="US DOE Joint Genome Institute (JGI-PGF)"/>
            <person name="Walter F."/>
            <person name="Albersmeier A."/>
            <person name="Kalinowski J."/>
            <person name="Ruckert C."/>
        </authorList>
    </citation>
    <scope>NUCLEOTIDE SEQUENCE</scope>
    <source>
        <strain evidence="2">JCM 5016</strain>
    </source>
</reference>
<feature type="transmembrane region" description="Helical" evidence="1">
    <location>
        <begin position="33"/>
        <end position="49"/>
    </location>
</feature>
<evidence type="ECO:0000313" key="3">
    <source>
        <dbReference type="Proteomes" id="UP000623010"/>
    </source>
</evidence>
<organism evidence="2 3">
    <name type="scientific">Streptomyces echinoruber</name>
    <dbReference type="NCBI Taxonomy" id="68898"/>
    <lineage>
        <taxon>Bacteria</taxon>
        <taxon>Bacillati</taxon>
        <taxon>Actinomycetota</taxon>
        <taxon>Actinomycetes</taxon>
        <taxon>Kitasatosporales</taxon>
        <taxon>Streptomycetaceae</taxon>
        <taxon>Streptomyces</taxon>
    </lineage>
</organism>
<keyword evidence="1" id="KW-0812">Transmembrane</keyword>
<keyword evidence="1" id="KW-0472">Membrane</keyword>
<dbReference type="AlphaFoldDB" id="A0A918QYZ2"/>
<gene>
    <name evidence="2" type="ORF">GCM10010389_17620</name>
</gene>
<reference evidence="2" key="2">
    <citation type="submission" date="2020-09" db="EMBL/GenBank/DDBJ databases">
        <authorList>
            <person name="Sun Q."/>
            <person name="Ohkuma M."/>
        </authorList>
    </citation>
    <scope>NUCLEOTIDE SEQUENCE</scope>
    <source>
        <strain evidence="2">JCM 5016</strain>
    </source>
</reference>
<evidence type="ECO:0000313" key="2">
    <source>
        <dbReference type="EMBL" id="GGZ80290.1"/>
    </source>
</evidence>
<dbReference type="Proteomes" id="UP000623010">
    <property type="component" value="Unassembled WGS sequence"/>
</dbReference>
<accession>A0A918QYZ2</accession>